<dbReference type="EMBL" id="MU254112">
    <property type="protein sequence ID" value="KAG9242111.1"/>
    <property type="molecule type" value="Genomic_DNA"/>
</dbReference>
<dbReference type="Proteomes" id="UP000887226">
    <property type="component" value="Unassembled WGS sequence"/>
</dbReference>
<name>A0A9P7YYP9_9HELO</name>
<sequence>MMIWARHSIPLKQTKGGDVFSVIISLTAMAALAVCLARRLQDIREWRKLPLVCWLVLLIYTDSIIFVFSTAIISQGLRVNSSRETCSKAVLLCLGCYMTTKILIYYFLIERAYAIRKTTKPRLKSKLYLFNSLAMLIPYCIVIVLNFYFRFAIYYDDGSCKIGMKKVSMIPLVAFDILINVYLTSLFIIPLRNLYSYKTNPSSQLRTIVLRTFVGSCATLVSSVVNLTVMMVLGGEPGWICLLCCNLDIFFSVLVLHWLTSKDKVSLDSSNAACVRQPSSYRPVLLPRTEHDFYPYSLPLDQAQGGITTFVTVGRGCSISEVDRNFEEAGPELKFPTNAITVSREMVRAVDRISGEREQTDHGVGREDELLGPKKSERQGKV</sequence>
<feature type="transmembrane region" description="Helical" evidence="2">
    <location>
        <begin position="20"/>
        <end position="37"/>
    </location>
</feature>
<gene>
    <name evidence="3" type="ORF">BJ878DRAFT_517192</name>
</gene>
<evidence type="ECO:0008006" key="5">
    <source>
        <dbReference type="Google" id="ProtNLM"/>
    </source>
</evidence>
<evidence type="ECO:0000256" key="2">
    <source>
        <dbReference type="SAM" id="Phobius"/>
    </source>
</evidence>
<dbReference type="PANTHER" id="PTHR38848">
    <property type="entry name" value="G-PROTEIN COUPLED RECEPTORS FAMILY 3 PROFILE DOMAIN-CONTAINING PROTEIN"/>
    <property type="match status" value="1"/>
</dbReference>
<dbReference type="PANTHER" id="PTHR38848:SF3">
    <property type="entry name" value="G-PROTEIN COUPLED RECEPTORS FAMILY 3 PROFILE DOMAIN-CONTAINING PROTEIN"/>
    <property type="match status" value="1"/>
</dbReference>
<keyword evidence="2" id="KW-1133">Transmembrane helix</keyword>
<feature type="transmembrane region" description="Helical" evidence="2">
    <location>
        <begin position="212"/>
        <end position="233"/>
    </location>
</feature>
<comment type="caution">
    <text evidence="3">The sequence shown here is derived from an EMBL/GenBank/DDBJ whole genome shotgun (WGS) entry which is preliminary data.</text>
</comment>
<dbReference type="AlphaFoldDB" id="A0A9P7YYP9"/>
<reference evidence="3" key="1">
    <citation type="journal article" date="2021" name="IMA Fungus">
        <title>Genomic characterization of three marine fungi, including Emericellopsis atlantica sp. nov. with signatures of a generalist lifestyle and marine biomass degradation.</title>
        <authorList>
            <person name="Hagestad O.C."/>
            <person name="Hou L."/>
            <person name="Andersen J.H."/>
            <person name="Hansen E.H."/>
            <person name="Altermark B."/>
            <person name="Li C."/>
            <person name="Kuhnert E."/>
            <person name="Cox R.J."/>
            <person name="Crous P.W."/>
            <person name="Spatafora J.W."/>
            <person name="Lail K."/>
            <person name="Amirebrahimi M."/>
            <person name="Lipzen A."/>
            <person name="Pangilinan J."/>
            <person name="Andreopoulos W."/>
            <person name="Hayes R.D."/>
            <person name="Ng V."/>
            <person name="Grigoriev I.V."/>
            <person name="Jackson S.A."/>
            <person name="Sutton T.D.S."/>
            <person name="Dobson A.D.W."/>
            <person name="Rama T."/>
        </authorList>
    </citation>
    <scope>NUCLEOTIDE SEQUENCE</scope>
    <source>
        <strain evidence="3">TRa3180A</strain>
    </source>
</reference>
<accession>A0A9P7YYP9</accession>
<dbReference type="OrthoDB" id="3210850at2759"/>
<feature type="region of interest" description="Disordered" evidence="1">
    <location>
        <begin position="354"/>
        <end position="382"/>
    </location>
</feature>
<keyword evidence="4" id="KW-1185">Reference proteome</keyword>
<evidence type="ECO:0000313" key="3">
    <source>
        <dbReference type="EMBL" id="KAG9242111.1"/>
    </source>
</evidence>
<feature type="transmembrane region" description="Helical" evidence="2">
    <location>
        <begin position="49"/>
        <end position="77"/>
    </location>
</feature>
<feature type="transmembrane region" description="Helical" evidence="2">
    <location>
        <begin position="239"/>
        <end position="259"/>
    </location>
</feature>
<feature type="transmembrane region" description="Helical" evidence="2">
    <location>
        <begin position="128"/>
        <end position="149"/>
    </location>
</feature>
<feature type="transmembrane region" description="Helical" evidence="2">
    <location>
        <begin position="169"/>
        <end position="191"/>
    </location>
</feature>
<keyword evidence="2" id="KW-0472">Membrane</keyword>
<evidence type="ECO:0000256" key="1">
    <source>
        <dbReference type="SAM" id="MobiDB-lite"/>
    </source>
</evidence>
<feature type="transmembrane region" description="Helical" evidence="2">
    <location>
        <begin position="89"/>
        <end position="108"/>
    </location>
</feature>
<proteinExistence type="predicted"/>
<organism evidence="3 4">
    <name type="scientific">Calycina marina</name>
    <dbReference type="NCBI Taxonomy" id="1763456"/>
    <lineage>
        <taxon>Eukaryota</taxon>
        <taxon>Fungi</taxon>
        <taxon>Dikarya</taxon>
        <taxon>Ascomycota</taxon>
        <taxon>Pezizomycotina</taxon>
        <taxon>Leotiomycetes</taxon>
        <taxon>Helotiales</taxon>
        <taxon>Pezizellaceae</taxon>
        <taxon>Calycina</taxon>
    </lineage>
</organism>
<keyword evidence="2" id="KW-0812">Transmembrane</keyword>
<protein>
    <recommendedName>
        <fullName evidence="5">Transmembrane protein</fullName>
    </recommendedName>
</protein>
<evidence type="ECO:0000313" key="4">
    <source>
        <dbReference type="Proteomes" id="UP000887226"/>
    </source>
</evidence>